<evidence type="ECO:0000313" key="2">
    <source>
        <dbReference type="Proteomes" id="UP000323067"/>
    </source>
</evidence>
<gene>
    <name evidence="1" type="ORF">A9K55_001028</name>
</gene>
<sequence length="64" mass="6734">MKIPEKTEENSFQSHAAQTARLSSLGSLGSLVAVCQKTTGEDLRKREITIRMSSAGDGPAGGLD</sequence>
<accession>A0A2H4SV56</accession>
<dbReference type="Proteomes" id="UP000323067">
    <property type="component" value="Chromosome ii"/>
</dbReference>
<name>A0A2H4SV56_CORMI</name>
<organism evidence="1 2">
    <name type="scientific">Cordyceps militaris</name>
    <name type="common">Caterpillar fungus</name>
    <name type="synonym">Clavaria militaris</name>
    <dbReference type="NCBI Taxonomy" id="73501"/>
    <lineage>
        <taxon>Eukaryota</taxon>
        <taxon>Fungi</taxon>
        <taxon>Dikarya</taxon>
        <taxon>Ascomycota</taxon>
        <taxon>Pezizomycotina</taxon>
        <taxon>Sordariomycetes</taxon>
        <taxon>Hypocreomycetidae</taxon>
        <taxon>Hypocreales</taxon>
        <taxon>Cordycipitaceae</taxon>
        <taxon>Cordyceps</taxon>
    </lineage>
</organism>
<protein>
    <submittedName>
        <fullName evidence="1">Uncharacterized protein</fullName>
    </submittedName>
</protein>
<reference evidence="1 2" key="1">
    <citation type="journal article" date="2017" name="BMC Genomics">
        <title>Chromosome level assembly and secondary metabolite potential of the parasitic fungus Cordyceps militaris.</title>
        <authorList>
            <person name="Kramer G.J."/>
            <person name="Nodwell J.R."/>
        </authorList>
    </citation>
    <scope>NUCLEOTIDE SEQUENCE [LARGE SCALE GENOMIC DNA]</scope>
    <source>
        <strain evidence="1 2">ATCC 34164</strain>
    </source>
</reference>
<evidence type="ECO:0000313" key="1">
    <source>
        <dbReference type="EMBL" id="ATY66990.1"/>
    </source>
</evidence>
<dbReference type="EMBL" id="CP023327">
    <property type="protein sequence ID" value="ATY66990.1"/>
    <property type="molecule type" value="Genomic_DNA"/>
</dbReference>
<proteinExistence type="predicted"/>
<dbReference type="AlphaFoldDB" id="A0A2H4SV56"/>
<dbReference type="VEuPathDB" id="FungiDB:A9K55_001028"/>